<evidence type="ECO:0000256" key="1">
    <source>
        <dbReference type="ARBA" id="ARBA00005194"/>
    </source>
</evidence>
<dbReference type="GO" id="GO:0048038">
    <property type="term" value="F:quinone binding"/>
    <property type="evidence" value="ECO:0007669"/>
    <property type="project" value="TreeGrafter"/>
</dbReference>
<dbReference type="Proteomes" id="UP000000311">
    <property type="component" value="Unassembled WGS sequence"/>
</dbReference>
<name>E1ZXE1_CAMFO</name>
<dbReference type="GO" id="GO:0006633">
    <property type="term" value="P:fatty acid biosynthetic process"/>
    <property type="evidence" value="ECO:0007669"/>
    <property type="project" value="TreeGrafter"/>
</dbReference>
<dbReference type="InParanoid" id="E1ZXE1"/>
<keyword evidence="3" id="KW-0560">Oxidoreductase</keyword>
<dbReference type="GO" id="GO:0016616">
    <property type="term" value="F:oxidoreductase activity, acting on the CH-OH group of donors, NAD or NADP as acceptor"/>
    <property type="evidence" value="ECO:0007669"/>
    <property type="project" value="TreeGrafter"/>
</dbReference>
<dbReference type="EMBL" id="GL435030">
    <property type="protein sequence ID" value="EFN74231.1"/>
    <property type="molecule type" value="Genomic_DNA"/>
</dbReference>
<dbReference type="PRINTS" id="PR00080">
    <property type="entry name" value="SDRFAMILY"/>
</dbReference>
<dbReference type="PRINTS" id="PR00081">
    <property type="entry name" value="GDHRDH"/>
</dbReference>
<dbReference type="InterPro" id="IPR036291">
    <property type="entry name" value="NAD(P)-bd_dom_sf"/>
</dbReference>
<proteinExistence type="inferred from homology"/>
<dbReference type="InterPro" id="IPR002347">
    <property type="entry name" value="SDR_fam"/>
</dbReference>
<gene>
    <name evidence="5" type="ORF">EAG_14146</name>
</gene>
<dbReference type="OrthoDB" id="1888931at2759"/>
<evidence type="ECO:0000256" key="2">
    <source>
        <dbReference type="ARBA" id="ARBA00006484"/>
    </source>
</evidence>
<keyword evidence="6" id="KW-1185">Reference proteome</keyword>
<reference evidence="5 6" key="1">
    <citation type="journal article" date="2010" name="Science">
        <title>Genomic comparison of the ants Camponotus floridanus and Harpegnathos saltator.</title>
        <authorList>
            <person name="Bonasio R."/>
            <person name="Zhang G."/>
            <person name="Ye C."/>
            <person name="Mutti N.S."/>
            <person name="Fang X."/>
            <person name="Qin N."/>
            <person name="Donahue G."/>
            <person name="Yang P."/>
            <person name="Li Q."/>
            <person name="Li C."/>
            <person name="Zhang P."/>
            <person name="Huang Z."/>
            <person name="Berger S.L."/>
            <person name="Reinberg D."/>
            <person name="Wang J."/>
            <person name="Liebig J."/>
        </authorList>
    </citation>
    <scope>NUCLEOTIDE SEQUENCE [LARGE SCALE GENOMIC DNA]</scope>
    <source>
        <strain evidence="6">C129</strain>
    </source>
</reference>
<accession>E1ZXE1</accession>
<evidence type="ECO:0000256" key="4">
    <source>
        <dbReference type="RuleBase" id="RU000363"/>
    </source>
</evidence>
<dbReference type="FunFam" id="3.40.50.720:FF:000084">
    <property type="entry name" value="Short-chain dehydrogenase reductase"/>
    <property type="match status" value="1"/>
</dbReference>
<dbReference type="PANTHER" id="PTHR42760:SF83">
    <property type="entry name" value="(3R)-3-HYDROXYACYL-COA DEHYDROGENASE"/>
    <property type="match status" value="1"/>
</dbReference>
<dbReference type="Pfam" id="PF00106">
    <property type="entry name" value="adh_short"/>
    <property type="match status" value="2"/>
</dbReference>
<dbReference type="PANTHER" id="PTHR42760">
    <property type="entry name" value="SHORT-CHAIN DEHYDROGENASES/REDUCTASES FAMILY MEMBER"/>
    <property type="match status" value="1"/>
</dbReference>
<comment type="pathway">
    <text evidence="1">Lipid metabolism; fatty acid biosynthesis.</text>
</comment>
<evidence type="ECO:0000313" key="6">
    <source>
        <dbReference type="Proteomes" id="UP000000311"/>
    </source>
</evidence>
<comment type="similarity">
    <text evidence="2 4">Belongs to the short-chain dehydrogenases/reductases (SDR) family.</text>
</comment>
<dbReference type="Pfam" id="PF13561">
    <property type="entry name" value="adh_short_C2"/>
    <property type="match status" value="1"/>
</dbReference>
<dbReference type="InterPro" id="IPR020904">
    <property type="entry name" value="Sc_DH/Rdtase_CS"/>
</dbReference>
<dbReference type="AlphaFoldDB" id="E1ZXE1"/>
<dbReference type="STRING" id="104421.E1ZXE1"/>
<evidence type="ECO:0000256" key="3">
    <source>
        <dbReference type="ARBA" id="ARBA00023002"/>
    </source>
</evidence>
<sequence>MNSVSCMLLFPGTEHIALHINVEDRSSVETAFKDVTKQFSKPPTIIVNSAGIMRNNLLMKHDDSNFDDIINVNLKGTFLVMQIAVKAMIEGNATKNSSIINISSIAARGRHIGVSTYSAKAGVIAMTASLEFGQFEIRVNAVLPGLIETPMIAQIFFDSGAGAGSGIGREVCRVLAREGANVVAADQNIKAAQETVAYLEEGAFLVTQTAVKAMIEGNASKNSSIINISSILAKHCNFIGHSIYCASKAGVIAMTKCASLEFGQFGIRVNAVLPGLIITPMTANIPGETMEMLIKNVLLQRAGKPEEVAEVIVFLASDRSSYINGASIEVTGGIN</sequence>
<evidence type="ECO:0000313" key="5">
    <source>
        <dbReference type="EMBL" id="EFN74231.1"/>
    </source>
</evidence>
<dbReference type="Gene3D" id="3.40.50.720">
    <property type="entry name" value="NAD(P)-binding Rossmann-like Domain"/>
    <property type="match status" value="3"/>
</dbReference>
<dbReference type="SUPFAM" id="SSF51735">
    <property type="entry name" value="NAD(P)-binding Rossmann-fold domains"/>
    <property type="match status" value="2"/>
</dbReference>
<organism evidence="6">
    <name type="scientific">Camponotus floridanus</name>
    <name type="common">Florida carpenter ant</name>
    <dbReference type="NCBI Taxonomy" id="104421"/>
    <lineage>
        <taxon>Eukaryota</taxon>
        <taxon>Metazoa</taxon>
        <taxon>Ecdysozoa</taxon>
        <taxon>Arthropoda</taxon>
        <taxon>Hexapoda</taxon>
        <taxon>Insecta</taxon>
        <taxon>Pterygota</taxon>
        <taxon>Neoptera</taxon>
        <taxon>Endopterygota</taxon>
        <taxon>Hymenoptera</taxon>
        <taxon>Apocrita</taxon>
        <taxon>Aculeata</taxon>
        <taxon>Formicoidea</taxon>
        <taxon>Formicidae</taxon>
        <taxon>Formicinae</taxon>
        <taxon>Camponotus</taxon>
    </lineage>
</organism>
<protein>
    <submittedName>
        <fullName evidence="5">Estradiol 17-beta-dehydrogenase 8</fullName>
    </submittedName>
</protein>
<dbReference type="PROSITE" id="PS00061">
    <property type="entry name" value="ADH_SHORT"/>
    <property type="match status" value="1"/>
</dbReference>